<dbReference type="EMBL" id="JACONZ010000004">
    <property type="protein sequence ID" value="MBC5582245.1"/>
    <property type="molecule type" value="Genomic_DNA"/>
</dbReference>
<evidence type="ECO:0000313" key="9">
    <source>
        <dbReference type="EMBL" id="MBC5582245.1"/>
    </source>
</evidence>
<accession>A0A923L1Q8</accession>
<dbReference type="GO" id="GO:0005886">
    <property type="term" value="C:plasma membrane"/>
    <property type="evidence" value="ECO:0007669"/>
    <property type="project" value="UniProtKB-SubCell"/>
</dbReference>
<dbReference type="RefSeq" id="WP_186888585.1">
    <property type="nucleotide sequence ID" value="NZ_JACONZ010000004.1"/>
</dbReference>
<gene>
    <name evidence="9" type="ORF">H8S23_12075</name>
</gene>
<keyword evidence="3 7" id="KW-0812">Transmembrane</keyword>
<dbReference type="Pfam" id="PF06738">
    <property type="entry name" value="ThrE"/>
    <property type="match status" value="1"/>
</dbReference>
<keyword evidence="2" id="KW-1003">Cell membrane</keyword>
<proteinExistence type="inferred from homology"/>
<organism evidence="9 10">
    <name type="scientific">Anaerofilum hominis</name>
    <dbReference type="NCBI Taxonomy" id="2763016"/>
    <lineage>
        <taxon>Bacteria</taxon>
        <taxon>Bacillati</taxon>
        <taxon>Bacillota</taxon>
        <taxon>Clostridia</taxon>
        <taxon>Eubacteriales</taxon>
        <taxon>Oscillospiraceae</taxon>
        <taxon>Anaerofilum</taxon>
    </lineage>
</organism>
<keyword evidence="5 7" id="KW-0472">Membrane</keyword>
<dbReference type="InterPro" id="IPR010619">
    <property type="entry name" value="ThrE-like_N"/>
</dbReference>
<dbReference type="AlphaFoldDB" id="A0A923L1Q8"/>
<evidence type="ECO:0000259" key="8">
    <source>
        <dbReference type="Pfam" id="PF06738"/>
    </source>
</evidence>
<feature type="transmembrane region" description="Helical" evidence="7">
    <location>
        <begin position="232"/>
        <end position="252"/>
    </location>
</feature>
<feature type="transmembrane region" description="Helical" evidence="7">
    <location>
        <begin position="194"/>
        <end position="212"/>
    </location>
</feature>
<dbReference type="PANTHER" id="PTHR34390:SF2">
    <property type="entry name" value="SUCCINATE TRANSPORTER SUBUNIT YJJP-RELATED"/>
    <property type="match status" value="1"/>
</dbReference>
<dbReference type="PANTHER" id="PTHR34390">
    <property type="entry name" value="UPF0442 PROTEIN YJJB-RELATED"/>
    <property type="match status" value="1"/>
</dbReference>
<feature type="transmembrane region" description="Helical" evidence="7">
    <location>
        <begin position="165"/>
        <end position="187"/>
    </location>
</feature>
<evidence type="ECO:0000256" key="4">
    <source>
        <dbReference type="ARBA" id="ARBA00022989"/>
    </source>
</evidence>
<comment type="caution">
    <text evidence="9">The sequence shown here is derived from an EMBL/GenBank/DDBJ whole genome shotgun (WGS) entry which is preliminary data.</text>
</comment>
<feature type="transmembrane region" description="Helical" evidence="7">
    <location>
        <begin position="120"/>
        <end position="153"/>
    </location>
</feature>
<evidence type="ECO:0000256" key="7">
    <source>
        <dbReference type="SAM" id="Phobius"/>
    </source>
</evidence>
<evidence type="ECO:0000313" key="10">
    <source>
        <dbReference type="Proteomes" id="UP000659630"/>
    </source>
</evidence>
<name>A0A923L1Q8_9FIRM</name>
<evidence type="ECO:0000256" key="3">
    <source>
        <dbReference type="ARBA" id="ARBA00022692"/>
    </source>
</evidence>
<evidence type="ECO:0000256" key="1">
    <source>
        <dbReference type="ARBA" id="ARBA00004651"/>
    </source>
</evidence>
<keyword evidence="10" id="KW-1185">Reference proteome</keyword>
<dbReference type="InterPro" id="IPR050539">
    <property type="entry name" value="ThrE_Dicarb/AminoAcid_Exp"/>
</dbReference>
<dbReference type="Proteomes" id="UP000659630">
    <property type="component" value="Unassembled WGS sequence"/>
</dbReference>
<evidence type="ECO:0000256" key="5">
    <source>
        <dbReference type="ARBA" id="ARBA00023136"/>
    </source>
</evidence>
<comment type="similarity">
    <text evidence="6">Belongs to the ThrE exporter (TC 2.A.79) family.</text>
</comment>
<sequence>MNYDELLNTSTDIAFALLESGAEIYRVEEAIQRIFRAYGVEHGAVFAIPTLLILSVQDDKGHPLTEIRRLGGHGSDLARVDAYNNLCRQICQERPSFEKIRRELARIARGPRYSVLQQTAAFAMVAFGFTLLFGGGLADAVCSLLCGAAVRVVLYQFQRFEANSFFTTIMASFTAAALAFMGVQLGLGQNLDKIIIGVLMNLVPGVALTNVMRDVIAGDLIAGLTKLVEALLVATGIALGTGVALSLGRALMGVIA</sequence>
<keyword evidence="4 7" id="KW-1133">Transmembrane helix</keyword>
<evidence type="ECO:0000256" key="2">
    <source>
        <dbReference type="ARBA" id="ARBA00022475"/>
    </source>
</evidence>
<protein>
    <submittedName>
        <fullName evidence="9">Threonine/serine exporter family protein</fullName>
    </submittedName>
</protein>
<comment type="subcellular location">
    <subcellularLocation>
        <location evidence="1">Cell membrane</location>
        <topology evidence="1">Multi-pass membrane protein</topology>
    </subcellularLocation>
</comment>
<feature type="domain" description="Threonine/serine exporter-like N-terminal" evidence="8">
    <location>
        <begin position="13"/>
        <end position="247"/>
    </location>
</feature>
<dbReference type="GO" id="GO:0015744">
    <property type="term" value="P:succinate transport"/>
    <property type="evidence" value="ECO:0007669"/>
    <property type="project" value="TreeGrafter"/>
</dbReference>
<reference evidence="9" key="1">
    <citation type="submission" date="2020-08" db="EMBL/GenBank/DDBJ databases">
        <title>Genome public.</title>
        <authorList>
            <person name="Liu C."/>
            <person name="Sun Q."/>
        </authorList>
    </citation>
    <scope>NUCLEOTIDE SEQUENCE</scope>
    <source>
        <strain evidence="9">BX8</strain>
    </source>
</reference>
<evidence type="ECO:0000256" key="6">
    <source>
        <dbReference type="ARBA" id="ARBA00034125"/>
    </source>
</evidence>
<dbReference type="GO" id="GO:0022857">
    <property type="term" value="F:transmembrane transporter activity"/>
    <property type="evidence" value="ECO:0007669"/>
    <property type="project" value="InterPro"/>
</dbReference>